<dbReference type="PANTHER" id="PTHR16861">
    <property type="entry name" value="GLYCOPROTEIN 38"/>
    <property type="match status" value="1"/>
</dbReference>
<reference evidence="3" key="1">
    <citation type="journal article" date="2021" name="J Fungi (Basel)">
        <title>Virulence traits and population genomics of the black yeast Aureobasidium melanogenum.</title>
        <authorList>
            <person name="Cernosa A."/>
            <person name="Sun X."/>
            <person name="Gostincar C."/>
            <person name="Fang C."/>
            <person name="Gunde-Cimerman N."/>
            <person name="Song Z."/>
        </authorList>
    </citation>
    <scope>NUCLEOTIDE SEQUENCE</scope>
    <source>
        <strain evidence="3">EXF-9911</strain>
    </source>
</reference>
<feature type="non-terminal residue" evidence="3">
    <location>
        <position position="348"/>
    </location>
</feature>
<evidence type="ECO:0000256" key="1">
    <source>
        <dbReference type="SAM" id="MobiDB-lite"/>
    </source>
</evidence>
<protein>
    <recommendedName>
        <fullName evidence="5">Mid2 domain-containing protein</fullName>
    </recommendedName>
</protein>
<dbReference type="EMBL" id="JAHFXF010000416">
    <property type="protein sequence ID" value="KAG9688162.1"/>
    <property type="molecule type" value="Genomic_DNA"/>
</dbReference>
<proteinExistence type="predicted"/>
<dbReference type="CDD" id="cd12087">
    <property type="entry name" value="TM_EGFR-like"/>
    <property type="match status" value="1"/>
</dbReference>
<keyword evidence="2" id="KW-1133">Transmembrane helix</keyword>
<comment type="caution">
    <text evidence="3">The sequence shown here is derived from an EMBL/GenBank/DDBJ whole genome shotgun (WGS) entry which is preliminary data.</text>
</comment>
<dbReference type="Proteomes" id="UP000779574">
    <property type="component" value="Unassembled WGS sequence"/>
</dbReference>
<reference evidence="3" key="2">
    <citation type="submission" date="2021-08" db="EMBL/GenBank/DDBJ databases">
        <authorList>
            <person name="Gostincar C."/>
            <person name="Sun X."/>
            <person name="Song Z."/>
            <person name="Gunde-Cimerman N."/>
        </authorList>
    </citation>
    <scope>NUCLEOTIDE SEQUENCE</scope>
    <source>
        <strain evidence="3">EXF-9911</strain>
    </source>
</reference>
<keyword evidence="2" id="KW-0812">Transmembrane</keyword>
<sequence length="348" mass="37005">MVSVVFAMHYLHSHGSVMYTLVFLFTTLVRGQTTTRLPPAPSYSDGVFSSPNTYNTQILDQGTELNITWTTRYESVNLYLIVGTDHAHSQPLTVGTTNTFFLWTVDDSGNNSLPFSFRAVNALGTIQQQAGGGFYTGQFWIRDDPNTTLVATETTAHTSSQSSAIPTTTTTSASSSASGGTSEGTLSTATSTSSAETASSESGKPSTSASSQSPSATSTMSGPTSSSSEISASGITTKMTSPAQMQSSSPGPSTGAIAGIVIGAVAVLAIVIGVSLFFRRQRRPTTDSRHFDSMDMQMAQQGHSDLGKRKYTLRDSSWDSNRKGLAELQEDELVELPNYPSSRQHELP</sequence>
<evidence type="ECO:0000313" key="3">
    <source>
        <dbReference type="EMBL" id="KAG9688162.1"/>
    </source>
</evidence>
<evidence type="ECO:0008006" key="5">
    <source>
        <dbReference type="Google" id="ProtNLM"/>
    </source>
</evidence>
<feature type="region of interest" description="Disordered" evidence="1">
    <location>
        <begin position="329"/>
        <end position="348"/>
    </location>
</feature>
<gene>
    <name evidence="3" type="ORF">KCU76_g9808</name>
</gene>
<evidence type="ECO:0000313" key="4">
    <source>
        <dbReference type="Proteomes" id="UP000779574"/>
    </source>
</evidence>
<dbReference type="PANTHER" id="PTHR16861:SF4">
    <property type="entry name" value="SH3 DOMAIN PROTEIN (AFU_ORTHOLOGUE AFUA_1G13610)"/>
    <property type="match status" value="1"/>
</dbReference>
<accession>A0A9P8EGA8</accession>
<name>A0A9P8EGA8_AURME</name>
<feature type="region of interest" description="Disordered" evidence="1">
    <location>
        <begin position="152"/>
        <end position="231"/>
    </location>
</feature>
<feature type="transmembrane region" description="Helical" evidence="2">
    <location>
        <begin position="256"/>
        <end position="278"/>
    </location>
</feature>
<dbReference type="OrthoDB" id="4491423at2759"/>
<evidence type="ECO:0000256" key="2">
    <source>
        <dbReference type="SAM" id="Phobius"/>
    </source>
</evidence>
<organism evidence="3 4">
    <name type="scientific">Aureobasidium melanogenum</name>
    <name type="common">Aureobasidium pullulans var. melanogenum</name>
    <dbReference type="NCBI Taxonomy" id="46634"/>
    <lineage>
        <taxon>Eukaryota</taxon>
        <taxon>Fungi</taxon>
        <taxon>Dikarya</taxon>
        <taxon>Ascomycota</taxon>
        <taxon>Pezizomycotina</taxon>
        <taxon>Dothideomycetes</taxon>
        <taxon>Dothideomycetidae</taxon>
        <taxon>Dothideales</taxon>
        <taxon>Saccotheciaceae</taxon>
        <taxon>Aureobasidium</taxon>
    </lineage>
</organism>
<keyword evidence="2" id="KW-0472">Membrane</keyword>
<dbReference type="AlphaFoldDB" id="A0A9P8EGA8"/>